<dbReference type="InterPro" id="IPR000836">
    <property type="entry name" value="PRTase_dom"/>
</dbReference>
<dbReference type="GO" id="GO:0046100">
    <property type="term" value="P:hypoxanthine metabolic process"/>
    <property type="evidence" value="ECO:0007669"/>
    <property type="project" value="TreeGrafter"/>
</dbReference>
<dbReference type="Pfam" id="PF00156">
    <property type="entry name" value="Pribosyltran"/>
    <property type="match status" value="1"/>
</dbReference>
<dbReference type="PANTHER" id="PTHR43340:SF1">
    <property type="entry name" value="HYPOXANTHINE PHOSPHORIBOSYLTRANSFERASE"/>
    <property type="match status" value="1"/>
</dbReference>
<comment type="catalytic activity">
    <reaction evidence="13">
        <text>IMP + diphosphate = hypoxanthine + 5-phospho-alpha-D-ribose 1-diphosphate</text>
        <dbReference type="Rhea" id="RHEA:17973"/>
        <dbReference type="ChEBI" id="CHEBI:17368"/>
        <dbReference type="ChEBI" id="CHEBI:33019"/>
        <dbReference type="ChEBI" id="CHEBI:58017"/>
        <dbReference type="ChEBI" id="CHEBI:58053"/>
        <dbReference type="EC" id="2.4.2.8"/>
    </reaction>
</comment>
<dbReference type="GO" id="GO:0000166">
    <property type="term" value="F:nucleotide binding"/>
    <property type="evidence" value="ECO:0007669"/>
    <property type="project" value="UniProtKB-KW"/>
</dbReference>
<dbReference type="GO" id="GO:0000287">
    <property type="term" value="F:magnesium ion binding"/>
    <property type="evidence" value="ECO:0007669"/>
    <property type="project" value="TreeGrafter"/>
</dbReference>
<evidence type="ECO:0000313" key="16">
    <source>
        <dbReference type="Proteomes" id="UP000193411"/>
    </source>
</evidence>
<dbReference type="Gene3D" id="3.40.50.2020">
    <property type="match status" value="1"/>
</dbReference>
<sequence>MSVPPSPVDKNWIVIPDDFPGYPLSQFIIPSHYRDAVERVLIPHGLILDRVEKLAYDIAKDTEGSLTAICVLKGGHQFFADLTAKMKKRTNAQGNNLPLHLDFIKVKSYHNTESTGNVSISYTEQELKGLKGKHLLLVEDIIDTGNTMVALLAKLKQYEPASIRVVSLFLKRTPLSNGYQPDFVGFEIPNNFIVGYALDYNEHFRDLDHVCVISEHGKAKYAE</sequence>
<dbReference type="AlphaFoldDB" id="A0A1Y2HJD9"/>
<feature type="domain" description="Phosphoribosyltransferase" evidence="14">
    <location>
        <begin position="45"/>
        <end position="200"/>
    </location>
</feature>
<name>A0A1Y2HJD9_9FUNG</name>
<keyword evidence="7 13" id="KW-0328">Glycosyltransferase</keyword>
<dbReference type="GO" id="GO:0032264">
    <property type="term" value="P:IMP salvage"/>
    <property type="evidence" value="ECO:0007669"/>
    <property type="project" value="UniProtKB-UniPathway"/>
</dbReference>
<dbReference type="GO" id="GO:0005829">
    <property type="term" value="C:cytosol"/>
    <property type="evidence" value="ECO:0007669"/>
    <property type="project" value="TreeGrafter"/>
</dbReference>
<evidence type="ECO:0000313" key="15">
    <source>
        <dbReference type="EMBL" id="ORZ34675.1"/>
    </source>
</evidence>
<evidence type="ECO:0000259" key="14">
    <source>
        <dbReference type="Pfam" id="PF00156"/>
    </source>
</evidence>
<dbReference type="STRING" id="765915.A0A1Y2HJD9"/>
<comment type="cofactor">
    <cofactor evidence="1 13">
        <name>Mg(2+)</name>
        <dbReference type="ChEBI" id="CHEBI:18420"/>
    </cofactor>
</comment>
<evidence type="ECO:0000256" key="10">
    <source>
        <dbReference type="ARBA" id="ARBA00022726"/>
    </source>
</evidence>
<keyword evidence="12 13" id="KW-0460">Magnesium</keyword>
<dbReference type="PANTHER" id="PTHR43340">
    <property type="entry name" value="HYPOXANTHINE-GUANINE PHOSPHORIBOSYLTRANSFERASE"/>
    <property type="match status" value="1"/>
</dbReference>
<dbReference type="UniPathway" id="UPA00591">
    <property type="reaction ID" value="UER00648"/>
</dbReference>
<dbReference type="Proteomes" id="UP000193411">
    <property type="component" value="Unassembled WGS sequence"/>
</dbReference>
<dbReference type="GO" id="GO:0004422">
    <property type="term" value="F:hypoxanthine phosphoribosyltransferase activity"/>
    <property type="evidence" value="ECO:0007669"/>
    <property type="project" value="InterPro"/>
</dbReference>
<dbReference type="OrthoDB" id="9449045at2759"/>
<gene>
    <name evidence="15" type="ORF">BCR44DRAFT_1461555</name>
</gene>
<evidence type="ECO:0000256" key="8">
    <source>
        <dbReference type="ARBA" id="ARBA00022679"/>
    </source>
</evidence>
<protein>
    <recommendedName>
        <fullName evidence="5 13">Hypoxanthine phosphoribosyltransferase</fullName>
        <ecNumber evidence="5 13">2.4.2.8</ecNumber>
    </recommendedName>
</protein>
<dbReference type="GO" id="GO:0032263">
    <property type="term" value="P:GMP salvage"/>
    <property type="evidence" value="ECO:0007669"/>
    <property type="project" value="TreeGrafter"/>
</dbReference>
<evidence type="ECO:0000256" key="6">
    <source>
        <dbReference type="ARBA" id="ARBA00022490"/>
    </source>
</evidence>
<evidence type="ECO:0000256" key="13">
    <source>
        <dbReference type="RuleBase" id="RU364099"/>
    </source>
</evidence>
<comment type="pathway">
    <text evidence="3 13">Purine metabolism; IMP biosynthesis via salvage pathway; IMP from hypoxanthine: step 1/1.</text>
</comment>
<accession>A0A1Y2HJD9</accession>
<dbReference type="EC" id="2.4.2.8" evidence="5 13"/>
<evidence type="ECO:0000256" key="12">
    <source>
        <dbReference type="ARBA" id="ARBA00022842"/>
    </source>
</evidence>
<dbReference type="CDD" id="cd06223">
    <property type="entry name" value="PRTases_typeI"/>
    <property type="match status" value="1"/>
</dbReference>
<dbReference type="EMBL" id="MCFL01000026">
    <property type="protein sequence ID" value="ORZ34675.1"/>
    <property type="molecule type" value="Genomic_DNA"/>
</dbReference>
<keyword evidence="10 13" id="KW-0660">Purine salvage</keyword>
<comment type="similarity">
    <text evidence="4 13">Belongs to the purine/pyrimidine phosphoribosyltransferase family.</text>
</comment>
<comment type="caution">
    <text evidence="15">The sequence shown here is derived from an EMBL/GenBank/DDBJ whole genome shotgun (WGS) entry which is preliminary data.</text>
</comment>
<proteinExistence type="inferred from homology"/>
<evidence type="ECO:0000256" key="5">
    <source>
        <dbReference type="ARBA" id="ARBA00011895"/>
    </source>
</evidence>
<keyword evidence="8 13" id="KW-0808">Transferase</keyword>
<dbReference type="GO" id="GO:0006166">
    <property type="term" value="P:purine ribonucleoside salvage"/>
    <property type="evidence" value="ECO:0007669"/>
    <property type="project" value="UniProtKB-KW"/>
</dbReference>
<evidence type="ECO:0000256" key="2">
    <source>
        <dbReference type="ARBA" id="ARBA00004496"/>
    </source>
</evidence>
<dbReference type="NCBIfam" id="TIGR01203">
    <property type="entry name" value="HGPRTase"/>
    <property type="match status" value="1"/>
</dbReference>
<reference evidence="15 16" key="1">
    <citation type="submission" date="2016-07" db="EMBL/GenBank/DDBJ databases">
        <title>Pervasive Adenine N6-methylation of Active Genes in Fungi.</title>
        <authorList>
            <consortium name="DOE Joint Genome Institute"/>
            <person name="Mondo S.J."/>
            <person name="Dannebaum R.O."/>
            <person name="Kuo R.C."/>
            <person name="Labutti K."/>
            <person name="Haridas S."/>
            <person name="Kuo A."/>
            <person name="Salamov A."/>
            <person name="Ahrendt S.R."/>
            <person name="Lipzen A."/>
            <person name="Sullivan W."/>
            <person name="Andreopoulos W.B."/>
            <person name="Clum A."/>
            <person name="Lindquist E."/>
            <person name="Daum C."/>
            <person name="Ramamoorthy G.K."/>
            <person name="Gryganskyi A."/>
            <person name="Culley D."/>
            <person name="Magnuson J.K."/>
            <person name="James T.Y."/>
            <person name="O'Malley M.A."/>
            <person name="Stajich J.E."/>
            <person name="Spatafora J.W."/>
            <person name="Visel A."/>
            <person name="Grigoriev I.V."/>
        </authorList>
    </citation>
    <scope>NUCLEOTIDE SEQUENCE [LARGE SCALE GENOMIC DNA]</scope>
    <source>
        <strain evidence="15 16">PL171</strain>
    </source>
</reference>
<comment type="subcellular location">
    <subcellularLocation>
        <location evidence="2 13">Cytoplasm</location>
    </subcellularLocation>
</comment>
<evidence type="ECO:0000256" key="9">
    <source>
        <dbReference type="ARBA" id="ARBA00022723"/>
    </source>
</evidence>
<dbReference type="InterPro" id="IPR029057">
    <property type="entry name" value="PRTase-like"/>
</dbReference>
<dbReference type="GO" id="GO:0006178">
    <property type="term" value="P:guanine salvage"/>
    <property type="evidence" value="ECO:0007669"/>
    <property type="project" value="TreeGrafter"/>
</dbReference>
<dbReference type="FunFam" id="3.40.50.2020:FF:000053">
    <property type="entry name" value="Hypoxanthine phosphoribosyltransferase"/>
    <property type="match status" value="1"/>
</dbReference>
<dbReference type="InterPro" id="IPR050408">
    <property type="entry name" value="HGPRT"/>
</dbReference>
<dbReference type="SUPFAM" id="SSF53271">
    <property type="entry name" value="PRTase-like"/>
    <property type="match status" value="1"/>
</dbReference>
<keyword evidence="11 13" id="KW-0547">Nucleotide-binding</keyword>
<keyword evidence="6 13" id="KW-0963">Cytoplasm</keyword>
<evidence type="ECO:0000256" key="3">
    <source>
        <dbReference type="ARBA" id="ARBA00004669"/>
    </source>
</evidence>
<keyword evidence="16" id="KW-1185">Reference proteome</keyword>
<evidence type="ECO:0000256" key="7">
    <source>
        <dbReference type="ARBA" id="ARBA00022676"/>
    </source>
</evidence>
<evidence type="ECO:0000256" key="11">
    <source>
        <dbReference type="ARBA" id="ARBA00022741"/>
    </source>
</evidence>
<keyword evidence="9 13" id="KW-0479">Metal-binding</keyword>
<organism evidence="15 16">
    <name type="scientific">Catenaria anguillulae PL171</name>
    <dbReference type="NCBI Taxonomy" id="765915"/>
    <lineage>
        <taxon>Eukaryota</taxon>
        <taxon>Fungi</taxon>
        <taxon>Fungi incertae sedis</taxon>
        <taxon>Blastocladiomycota</taxon>
        <taxon>Blastocladiomycetes</taxon>
        <taxon>Blastocladiales</taxon>
        <taxon>Catenariaceae</taxon>
        <taxon>Catenaria</taxon>
    </lineage>
</organism>
<dbReference type="InterPro" id="IPR005904">
    <property type="entry name" value="Hxn_phspho_trans"/>
</dbReference>
<evidence type="ECO:0000256" key="1">
    <source>
        <dbReference type="ARBA" id="ARBA00001946"/>
    </source>
</evidence>
<evidence type="ECO:0000256" key="4">
    <source>
        <dbReference type="ARBA" id="ARBA00008391"/>
    </source>
</evidence>